<dbReference type="GO" id="GO:0006355">
    <property type="term" value="P:regulation of DNA-templated transcription"/>
    <property type="evidence" value="ECO:0007669"/>
    <property type="project" value="InterPro"/>
</dbReference>
<dbReference type="Gene3D" id="1.10.10.10">
    <property type="entry name" value="Winged helix-like DNA-binding domain superfamily/Winged helix DNA-binding domain"/>
    <property type="match status" value="1"/>
</dbReference>
<dbReference type="SUPFAM" id="SSF46894">
    <property type="entry name" value="C-terminal effector domain of the bipartite response regulators"/>
    <property type="match status" value="1"/>
</dbReference>
<dbReference type="SMART" id="SM00862">
    <property type="entry name" value="Trans_reg_C"/>
    <property type="match status" value="1"/>
</dbReference>
<name>A0A8J6P9W9_9GAMM</name>
<dbReference type="Pfam" id="PF00486">
    <property type="entry name" value="Trans_reg_C"/>
    <property type="match status" value="1"/>
</dbReference>
<evidence type="ECO:0000259" key="8">
    <source>
        <dbReference type="PROSITE" id="PS50110"/>
    </source>
</evidence>
<protein>
    <submittedName>
        <fullName evidence="10">Response regulator</fullName>
    </submittedName>
</protein>
<keyword evidence="4 7" id="KW-0238">DNA-binding</keyword>
<evidence type="ECO:0000256" key="2">
    <source>
        <dbReference type="ARBA" id="ARBA00023012"/>
    </source>
</evidence>
<organism evidence="10 11">
    <name type="scientific">Candidatus Thiopontia autotrophica</name>
    <dbReference type="NCBI Taxonomy" id="2841688"/>
    <lineage>
        <taxon>Bacteria</taxon>
        <taxon>Pseudomonadati</taxon>
        <taxon>Pseudomonadota</taxon>
        <taxon>Gammaproteobacteria</taxon>
        <taxon>Candidatus Thiopontia</taxon>
    </lineage>
</organism>
<evidence type="ECO:0000256" key="6">
    <source>
        <dbReference type="PROSITE-ProRule" id="PRU00169"/>
    </source>
</evidence>
<evidence type="ECO:0000256" key="7">
    <source>
        <dbReference type="PROSITE-ProRule" id="PRU01091"/>
    </source>
</evidence>
<dbReference type="GO" id="GO:0000156">
    <property type="term" value="F:phosphorelay response regulator activity"/>
    <property type="evidence" value="ECO:0007669"/>
    <property type="project" value="TreeGrafter"/>
</dbReference>
<dbReference type="InterPro" id="IPR011006">
    <property type="entry name" value="CheY-like_superfamily"/>
</dbReference>
<evidence type="ECO:0000313" key="10">
    <source>
        <dbReference type="EMBL" id="MBC8518785.1"/>
    </source>
</evidence>
<comment type="caution">
    <text evidence="10">The sequence shown here is derived from an EMBL/GenBank/DDBJ whole genome shotgun (WGS) entry which is preliminary data.</text>
</comment>
<dbReference type="GO" id="GO:0000976">
    <property type="term" value="F:transcription cis-regulatory region binding"/>
    <property type="evidence" value="ECO:0007669"/>
    <property type="project" value="TreeGrafter"/>
</dbReference>
<evidence type="ECO:0000256" key="5">
    <source>
        <dbReference type="ARBA" id="ARBA00023163"/>
    </source>
</evidence>
<dbReference type="AlphaFoldDB" id="A0A8J6P9W9"/>
<proteinExistence type="predicted"/>
<dbReference type="CDD" id="cd17574">
    <property type="entry name" value="REC_OmpR"/>
    <property type="match status" value="1"/>
</dbReference>
<evidence type="ECO:0000256" key="1">
    <source>
        <dbReference type="ARBA" id="ARBA00022553"/>
    </source>
</evidence>
<dbReference type="SUPFAM" id="SSF52172">
    <property type="entry name" value="CheY-like"/>
    <property type="match status" value="1"/>
</dbReference>
<evidence type="ECO:0000313" key="11">
    <source>
        <dbReference type="Proteomes" id="UP000654401"/>
    </source>
</evidence>
<reference evidence="10 11" key="1">
    <citation type="submission" date="2020-08" db="EMBL/GenBank/DDBJ databases">
        <title>Bridging the membrane lipid divide: bacteria of the FCB group superphylum have the potential to synthesize archaeal ether lipids.</title>
        <authorList>
            <person name="Villanueva L."/>
            <person name="Von Meijenfeldt F.A.B."/>
            <person name="Westbye A.B."/>
            <person name="Yadav S."/>
            <person name="Hopmans E.C."/>
            <person name="Dutilh B.E."/>
            <person name="Sinninghe Damste J.S."/>
        </authorList>
    </citation>
    <scope>NUCLEOTIDE SEQUENCE [LARGE SCALE GENOMIC DNA]</scope>
    <source>
        <strain evidence="10">NIOZ-UU100</strain>
    </source>
</reference>
<evidence type="ECO:0000256" key="3">
    <source>
        <dbReference type="ARBA" id="ARBA00023015"/>
    </source>
</evidence>
<evidence type="ECO:0000259" key="9">
    <source>
        <dbReference type="PROSITE" id="PS51755"/>
    </source>
</evidence>
<keyword evidence="5" id="KW-0804">Transcription</keyword>
<dbReference type="PANTHER" id="PTHR48111:SF21">
    <property type="entry name" value="DNA-BINDING DUAL MASTER TRANSCRIPTIONAL REGULATOR RPAA"/>
    <property type="match status" value="1"/>
</dbReference>
<keyword evidence="3" id="KW-0805">Transcription regulation</keyword>
<gene>
    <name evidence="10" type="ORF">H8D24_00040</name>
</gene>
<keyword evidence="1 6" id="KW-0597">Phosphoprotein</keyword>
<dbReference type="InterPro" id="IPR001867">
    <property type="entry name" value="OmpR/PhoB-type_DNA-bd"/>
</dbReference>
<feature type="domain" description="Response regulatory" evidence="8">
    <location>
        <begin position="4"/>
        <end position="120"/>
    </location>
</feature>
<dbReference type="InterPro" id="IPR016032">
    <property type="entry name" value="Sig_transdc_resp-reg_C-effctor"/>
</dbReference>
<dbReference type="GO" id="GO:0032993">
    <property type="term" value="C:protein-DNA complex"/>
    <property type="evidence" value="ECO:0007669"/>
    <property type="project" value="TreeGrafter"/>
</dbReference>
<dbReference type="Gene3D" id="3.40.50.2300">
    <property type="match status" value="1"/>
</dbReference>
<feature type="DNA-binding region" description="OmpR/PhoB-type" evidence="7">
    <location>
        <begin position="135"/>
        <end position="232"/>
    </location>
</feature>
<evidence type="ECO:0000256" key="4">
    <source>
        <dbReference type="ARBA" id="ARBA00023125"/>
    </source>
</evidence>
<accession>A0A8J6P9W9</accession>
<dbReference type="Proteomes" id="UP000654401">
    <property type="component" value="Unassembled WGS sequence"/>
</dbReference>
<keyword evidence="2" id="KW-0902">Two-component regulatory system</keyword>
<dbReference type="PANTHER" id="PTHR48111">
    <property type="entry name" value="REGULATOR OF RPOS"/>
    <property type="match status" value="1"/>
</dbReference>
<dbReference type="InterPro" id="IPR039420">
    <property type="entry name" value="WalR-like"/>
</dbReference>
<feature type="domain" description="OmpR/PhoB-type" evidence="9">
    <location>
        <begin position="135"/>
        <end position="232"/>
    </location>
</feature>
<feature type="modified residue" description="4-aspartylphosphate" evidence="6">
    <location>
        <position position="53"/>
    </location>
</feature>
<dbReference type="SMART" id="SM00448">
    <property type="entry name" value="REC"/>
    <property type="match status" value="1"/>
</dbReference>
<dbReference type="InterPro" id="IPR036388">
    <property type="entry name" value="WH-like_DNA-bd_sf"/>
</dbReference>
<dbReference type="Pfam" id="PF00072">
    <property type="entry name" value="Response_reg"/>
    <property type="match status" value="1"/>
</dbReference>
<dbReference type="InterPro" id="IPR001789">
    <property type="entry name" value="Sig_transdc_resp-reg_receiver"/>
</dbReference>
<dbReference type="CDD" id="cd00383">
    <property type="entry name" value="trans_reg_C"/>
    <property type="match status" value="1"/>
</dbReference>
<dbReference type="PROSITE" id="PS50110">
    <property type="entry name" value="RESPONSE_REGULATORY"/>
    <property type="match status" value="1"/>
</dbReference>
<dbReference type="EMBL" id="JACNFK010000002">
    <property type="protein sequence ID" value="MBC8518785.1"/>
    <property type="molecule type" value="Genomic_DNA"/>
</dbReference>
<dbReference type="PROSITE" id="PS51755">
    <property type="entry name" value="OMPR_PHOB"/>
    <property type="match status" value="1"/>
</dbReference>
<dbReference type="GO" id="GO:0005829">
    <property type="term" value="C:cytosol"/>
    <property type="evidence" value="ECO:0007669"/>
    <property type="project" value="TreeGrafter"/>
</dbReference>
<sequence>MNRKIAVVEDDPDQRENYTDALRNQGYEVVAYATKNEALRGLNTNPPDLAILDVMLGEDHDAGFEICNSLQKTHPTVPVIFLTARDSEIDRVEGLRMEAWDYLIKPITLDYLIVRVSSLFRIEERLTHTTTQNDPGNVVSGDLTLNENSMSVHWKGKPIELTLTEFWLVEALAESPGDAFSYEALMPVTRQTIVEKNTINGHIRRIRIKFKRADPEFNCIRNVFGVGYRWDC</sequence>